<evidence type="ECO:0000256" key="1">
    <source>
        <dbReference type="SAM" id="MobiDB-lite"/>
    </source>
</evidence>
<protein>
    <submittedName>
        <fullName evidence="2">Uncharacterized protein</fullName>
    </submittedName>
</protein>
<comment type="caution">
    <text evidence="2">The sequence shown here is derived from an EMBL/GenBank/DDBJ whole genome shotgun (WGS) entry which is preliminary data.</text>
</comment>
<evidence type="ECO:0000313" key="2">
    <source>
        <dbReference type="EMBL" id="PNF21848.1"/>
    </source>
</evidence>
<evidence type="ECO:0000313" key="3">
    <source>
        <dbReference type="Proteomes" id="UP000235965"/>
    </source>
</evidence>
<name>A0A2J7PZU3_9NEOP</name>
<reference evidence="2 3" key="1">
    <citation type="submission" date="2017-12" db="EMBL/GenBank/DDBJ databases">
        <title>Hemimetabolous genomes reveal molecular basis of termite eusociality.</title>
        <authorList>
            <person name="Harrison M.C."/>
            <person name="Jongepier E."/>
            <person name="Robertson H.M."/>
            <person name="Arning N."/>
            <person name="Bitard-Feildel T."/>
            <person name="Chao H."/>
            <person name="Childers C.P."/>
            <person name="Dinh H."/>
            <person name="Doddapaneni H."/>
            <person name="Dugan S."/>
            <person name="Gowin J."/>
            <person name="Greiner C."/>
            <person name="Han Y."/>
            <person name="Hu H."/>
            <person name="Hughes D.S.T."/>
            <person name="Huylmans A.-K."/>
            <person name="Kemena C."/>
            <person name="Kremer L.P.M."/>
            <person name="Lee S.L."/>
            <person name="Lopez-Ezquerra A."/>
            <person name="Mallet L."/>
            <person name="Monroy-Kuhn J.M."/>
            <person name="Moser A."/>
            <person name="Murali S.C."/>
            <person name="Muzny D.M."/>
            <person name="Otani S."/>
            <person name="Piulachs M.-D."/>
            <person name="Poelchau M."/>
            <person name="Qu J."/>
            <person name="Schaub F."/>
            <person name="Wada-Katsumata A."/>
            <person name="Worley K.C."/>
            <person name="Xie Q."/>
            <person name="Ylla G."/>
            <person name="Poulsen M."/>
            <person name="Gibbs R.A."/>
            <person name="Schal C."/>
            <person name="Richards S."/>
            <person name="Belles X."/>
            <person name="Korb J."/>
            <person name="Bornberg-Bauer E."/>
        </authorList>
    </citation>
    <scope>NUCLEOTIDE SEQUENCE [LARGE SCALE GENOMIC DNA]</scope>
    <source>
        <tissue evidence="2">Whole body</tissue>
    </source>
</reference>
<accession>A0A2J7PZU3</accession>
<feature type="compositionally biased region" description="Basic and acidic residues" evidence="1">
    <location>
        <begin position="156"/>
        <end position="178"/>
    </location>
</feature>
<proteinExistence type="predicted"/>
<gene>
    <name evidence="2" type="ORF">B7P43_G05958</name>
</gene>
<feature type="region of interest" description="Disordered" evidence="1">
    <location>
        <begin position="71"/>
        <end position="178"/>
    </location>
</feature>
<organism evidence="2 3">
    <name type="scientific">Cryptotermes secundus</name>
    <dbReference type="NCBI Taxonomy" id="105785"/>
    <lineage>
        <taxon>Eukaryota</taxon>
        <taxon>Metazoa</taxon>
        <taxon>Ecdysozoa</taxon>
        <taxon>Arthropoda</taxon>
        <taxon>Hexapoda</taxon>
        <taxon>Insecta</taxon>
        <taxon>Pterygota</taxon>
        <taxon>Neoptera</taxon>
        <taxon>Polyneoptera</taxon>
        <taxon>Dictyoptera</taxon>
        <taxon>Blattodea</taxon>
        <taxon>Blattoidea</taxon>
        <taxon>Termitoidae</taxon>
        <taxon>Kalotermitidae</taxon>
        <taxon>Cryptotermitinae</taxon>
        <taxon>Cryptotermes</taxon>
    </lineage>
</organism>
<feature type="compositionally biased region" description="Basic and acidic residues" evidence="1">
    <location>
        <begin position="71"/>
        <end position="121"/>
    </location>
</feature>
<dbReference type="Proteomes" id="UP000235965">
    <property type="component" value="Unassembled WGS sequence"/>
</dbReference>
<sequence length="178" mass="21064">MDSLQIMELLLAMQAKADARYEEAKIEQAKADARHEEMMADWKAWGEERRTSHKKIVPETEKEMTAIRGMEAAEHQEVPAEDAPRIPVGEPKERRRDRKLATERRRQKLKDLPRVIREPQKELAVTSRGKTRREEAAHRTPQYKKPSRRATMARCWRNDFRRKLPREPSDTSVQERKE</sequence>
<dbReference type="EMBL" id="NEVH01020332">
    <property type="protein sequence ID" value="PNF21848.1"/>
    <property type="molecule type" value="Genomic_DNA"/>
</dbReference>
<dbReference type="AlphaFoldDB" id="A0A2J7PZU3"/>
<keyword evidence="3" id="KW-1185">Reference proteome</keyword>
<dbReference type="OrthoDB" id="6769926at2759"/>
<dbReference type="InParanoid" id="A0A2J7PZU3"/>